<dbReference type="OrthoDB" id="4120903at2759"/>
<evidence type="ECO:0000313" key="4">
    <source>
        <dbReference type="EMBL" id="KEF60160.1"/>
    </source>
</evidence>
<keyword evidence="1" id="KW-0175">Coiled coil</keyword>
<dbReference type="GeneID" id="25279937"/>
<keyword evidence="3" id="KW-0812">Transmembrane</keyword>
<reference evidence="4 5" key="1">
    <citation type="submission" date="2013-03" db="EMBL/GenBank/DDBJ databases">
        <title>The Genome Sequence of Exophiala aquamarina CBS 119918.</title>
        <authorList>
            <consortium name="The Broad Institute Genomics Platform"/>
            <person name="Cuomo C."/>
            <person name="de Hoog S."/>
            <person name="Gorbushina A."/>
            <person name="Walker B."/>
            <person name="Young S.K."/>
            <person name="Zeng Q."/>
            <person name="Gargeya S."/>
            <person name="Fitzgerald M."/>
            <person name="Haas B."/>
            <person name="Abouelleil A."/>
            <person name="Allen A.W."/>
            <person name="Alvarado L."/>
            <person name="Arachchi H.M."/>
            <person name="Berlin A.M."/>
            <person name="Chapman S.B."/>
            <person name="Gainer-Dewar J."/>
            <person name="Goldberg J."/>
            <person name="Griggs A."/>
            <person name="Gujja S."/>
            <person name="Hansen M."/>
            <person name="Howarth C."/>
            <person name="Imamovic A."/>
            <person name="Ireland A."/>
            <person name="Larimer J."/>
            <person name="McCowan C."/>
            <person name="Murphy C."/>
            <person name="Pearson M."/>
            <person name="Poon T.W."/>
            <person name="Priest M."/>
            <person name="Roberts A."/>
            <person name="Saif S."/>
            <person name="Shea T."/>
            <person name="Sisk P."/>
            <person name="Sykes S."/>
            <person name="Wortman J."/>
            <person name="Nusbaum C."/>
            <person name="Birren B."/>
        </authorList>
    </citation>
    <scope>NUCLEOTIDE SEQUENCE [LARGE SCALE GENOMIC DNA]</scope>
    <source>
        <strain evidence="4 5">CBS 119918</strain>
    </source>
</reference>
<sequence length="240" mass="26278">MPGTAPSTRPPRPPRSSLRSTPAAAPTSSLPPARKSKPLIYAVGIAAIVASGAIVGAILKIERQNASAQTRRDEYYQQQGAAGPTAATELDYRKAIESLETRRGQLLAEKLQFERKIFTLREGQKRRKLIEEEHEAAKLQRDTASAAAVAEQPSNGLGEGLKQVDVPSSARADVLRMGRETAPHRTVRGEVESTRRNRRPPAQSTDQRFCQYSIRSVLPLLPGAKHGPGHPRRLDIYPRA</sequence>
<dbReference type="VEuPathDB" id="FungiDB:A1O9_05010"/>
<dbReference type="RefSeq" id="XP_013262750.1">
    <property type="nucleotide sequence ID" value="XM_013407296.1"/>
</dbReference>
<keyword evidence="3" id="KW-0472">Membrane</keyword>
<organism evidence="4 5">
    <name type="scientific">Exophiala aquamarina CBS 119918</name>
    <dbReference type="NCBI Taxonomy" id="1182545"/>
    <lineage>
        <taxon>Eukaryota</taxon>
        <taxon>Fungi</taxon>
        <taxon>Dikarya</taxon>
        <taxon>Ascomycota</taxon>
        <taxon>Pezizomycotina</taxon>
        <taxon>Eurotiomycetes</taxon>
        <taxon>Chaetothyriomycetidae</taxon>
        <taxon>Chaetothyriales</taxon>
        <taxon>Herpotrichiellaceae</taxon>
        <taxon>Exophiala</taxon>
    </lineage>
</organism>
<feature type="region of interest" description="Disordered" evidence="2">
    <location>
        <begin position="185"/>
        <end position="208"/>
    </location>
</feature>
<feature type="compositionally biased region" description="Low complexity" evidence="2">
    <location>
        <begin position="15"/>
        <end position="33"/>
    </location>
</feature>
<gene>
    <name evidence="4" type="ORF">A1O9_05010</name>
</gene>
<feature type="compositionally biased region" description="Basic and acidic residues" evidence="2">
    <location>
        <begin position="185"/>
        <end position="195"/>
    </location>
</feature>
<evidence type="ECO:0000313" key="5">
    <source>
        <dbReference type="Proteomes" id="UP000027920"/>
    </source>
</evidence>
<feature type="coiled-coil region" evidence="1">
    <location>
        <begin position="58"/>
        <end position="140"/>
    </location>
</feature>
<feature type="transmembrane region" description="Helical" evidence="3">
    <location>
        <begin position="39"/>
        <end position="59"/>
    </location>
</feature>
<keyword evidence="5" id="KW-1185">Reference proteome</keyword>
<evidence type="ECO:0000256" key="1">
    <source>
        <dbReference type="SAM" id="Coils"/>
    </source>
</evidence>
<feature type="region of interest" description="Disordered" evidence="2">
    <location>
        <begin position="221"/>
        <end position="240"/>
    </location>
</feature>
<evidence type="ECO:0000256" key="2">
    <source>
        <dbReference type="SAM" id="MobiDB-lite"/>
    </source>
</evidence>
<dbReference type="EMBL" id="AMGV01000003">
    <property type="protein sequence ID" value="KEF60160.1"/>
    <property type="molecule type" value="Genomic_DNA"/>
</dbReference>
<evidence type="ECO:0000256" key="3">
    <source>
        <dbReference type="SAM" id="Phobius"/>
    </source>
</evidence>
<name>A0A072PX40_9EURO</name>
<protein>
    <submittedName>
        <fullName evidence="4">Uncharacterized protein</fullName>
    </submittedName>
</protein>
<comment type="caution">
    <text evidence="4">The sequence shown here is derived from an EMBL/GenBank/DDBJ whole genome shotgun (WGS) entry which is preliminary data.</text>
</comment>
<proteinExistence type="predicted"/>
<dbReference type="AlphaFoldDB" id="A0A072PX40"/>
<feature type="region of interest" description="Disordered" evidence="2">
    <location>
        <begin position="1"/>
        <end position="34"/>
    </location>
</feature>
<dbReference type="Proteomes" id="UP000027920">
    <property type="component" value="Unassembled WGS sequence"/>
</dbReference>
<dbReference type="HOGENOM" id="CLU_1156388_0_0_1"/>
<keyword evidence="3" id="KW-1133">Transmembrane helix</keyword>
<accession>A0A072PX40</accession>